<dbReference type="InterPro" id="IPR055247">
    <property type="entry name" value="InsJ-like_HTH"/>
</dbReference>
<evidence type="ECO:0000313" key="4">
    <source>
        <dbReference type="Proteomes" id="UP000017081"/>
    </source>
</evidence>
<dbReference type="PANTHER" id="PTHR33795:SF1">
    <property type="entry name" value="INSERTION ELEMENT IS150 PROTEIN INSJ"/>
    <property type="match status" value="1"/>
</dbReference>
<organism evidence="3 4">
    <name type="scientific">Cetobacterium somerae ATCC BAA-474</name>
    <dbReference type="NCBI Taxonomy" id="1319815"/>
    <lineage>
        <taxon>Bacteria</taxon>
        <taxon>Fusobacteriati</taxon>
        <taxon>Fusobacteriota</taxon>
        <taxon>Fusobacteriia</taxon>
        <taxon>Fusobacteriales</taxon>
        <taxon>Fusobacteriaceae</taxon>
        <taxon>Cetobacterium</taxon>
    </lineage>
</organism>
<dbReference type="AlphaFoldDB" id="U7VDR2"/>
<dbReference type="InterPro" id="IPR052057">
    <property type="entry name" value="IS150/IS1296_orfA-like"/>
</dbReference>
<comment type="similarity">
    <text evidence="1">Belongs to the IS150/IS1296 orfA family.</text>
</comment>
<protein>
    <submittedName>
        <fullName evidence="3">Transposase</fullName>
    </submittedName>
</protein>
<dbReference type="HOGENOM" id="CLU_027402_19_1_0"/>
<dbReference type="EMBL" id="AXZF01000010">
    <property type="protein sequence ID" value="ERT69862.1"/>
    <property type="molecule type" value="Genomic_DNA"/>
</dbReference>
<reference evidence="3 4" key="1">
    <citation type="submission" date="2013-08" db="EMBL/GenBank/DDBJ databases">
        <authorList>
            <person name="Weinstock G."/>
            <person name="Sodergren E."/>
            <person name="Wylie T."/>
            <person name="Fulton L."/>
            <person name="Fulton R."/>
            <person name="Fronick C."/>
            <person name="O'Laughlin M."/>
            <person name="Godfrey J."/>
            <person name="Miner T."/>
            <person name="Herter B."/>
            <person name="Appelbaum E."/>
            <person name="Cordes M."/>
            <person name="Lek S."/>
            <person name="Wollam A."/>
            <person name="Pepin K.H."/>
            <person name="Palsikar V.B."/>
            <person name="Mitreva M."/>
            <person name="Wilson R.K."/>
        </authorList>
    </citation>
    <scope>NUCLEOTIDE SEQUENCE [LARGE SCALE GENOMIC DNA]</scope>
    <source>
        <strain evidence="3 4">ATCC BAA-474</strain>
    </source>
</reference>
<dbReference type="PANTHER" id="PTHR33795">
    <property type="entry name" value="INSERTION ELEMENT IS150 PROTEIN INSJ"/>
    <property type="match status" value="1"/>
</dbReference>
<proteinExistence type="inferred from homology"/>
<dbReference type="Pfam" id="PF13518">
    <property type="entry name" value="HTH_28"/>
    <property type="match status" value="1"/>
</dbReference>
<comment type="caution">
    <text evidence="3">The sequence shown here is derived from an EMBL/GenBank/DDBJ whole genome shotgun (WGS) entry which is preliminary data.</text>
</comment>
<dbReference type="eggNOG" id="COG2963">
    <property type="taxonomic scope" value="Bacteria"/>
</dbReference>
<dbReference type="InterPro" id="IPR009057">
    <property type="entry name" value="Homeodomain-like_sf"/>
</dbReference>
<dbReference type="InterPro" id="IPR036388">
    <property type="entry name" value="WH-like_DNA-bd_sf"/>
</dbReference>
<dbReference type="STRING" id="1319815.HMPREF0202_00224"/>
<dbReference type="SUPFAM" id="SSF46689">
    <property type="entry name" value="Homeodomain-like"/>
    <property type="match status" value="1"/>
</dbReference>
<feature type="domain" description="Insertion element IS150 protein InsJ-like helix-turn-helix" evidence="2">
    <location>
        <begin position="12"/>
        <end position="57"/>
    </location>
</feature>
<keyword evidence="4" id="KW-1185">Reference proteome</keyword>
<dbReference type="Gene3D" id="1.10.10.10">
    <property type="entry name" value="Winged helix-like DNA-binding domain superfamily/Winged helix DNA-binding domain"/>
    <property type="match status" value="1"/>
</dbReference>
<accession>U7VDR2</accession>
<evidence type="ECO:0000259" key="2">
    <source>
        <dbReference type="Pfam" id="PF13518"/>
    </source>
</evidence>
<name>U7VDR2_9FUSO</name>
<sequence>MVRINKKYSKNFKIKVVRKYLEGNTSLTEIAKEFQIASKTQVYEWVKKYKEKGEEAFKFEMRGNSSSKIFSEEYSFDSLEEEIEFLRMENDYLRKLSEILKKKLREKNKIIIANNIS</sequence>
<dbReference type="RefSeq" id="WP_023049773.1">
    <property type="nucleotide sequence ID" value="NZ_CP173070.2"/>
</dbReference>
<evidence type="ECO:0000313" key="3">
    <source>
        <dbReference type="EMBL" id="ERT69862.1"/>
    </source>
</evidence>
<dbReference type="Proteomes" id="UP000017081">
    <property type="component" value="Unassembled WGS sequence"/>
</dbReference>
<gene>
    <name evidence="3" type="ORF">HMPREF0202_00224</name>
</gene>
<evidence type="ECO:0000256" key="1">
    <source>
        <dbReference type="ARBA" id="ARBA00038232"/>
    </source>
</evidence>